<sequence>MNMLRHRRLRNMQGLRGAGVVHQPARRQKSFHSVILHHITHYQIIYNFFLLFYHNISFLIYQHQWYDGALKDVIFNEMV</sequence>
<gene>
    <name evidence="1" type="ORF">SDC9_157324</name>
</gene>
<name>A0A645F6X8_9ZZZZ</name>
<dbReference type="AlphaFoldDB" id="A0A645F6X8"/>
<protein>
    <submittedName>
        <fullName evidence="1">Uncharacterized protein</fullName>
    </submittedName>
</protein>
<accession>A0A645F6X8</accession>
<comment type="caution">
    <text evidence="1">The sequence shown here is derived from an EMBL/GenBank/DDBJ whole genome shotgun (WGS) entry which is preliminary data.</text>
</comment>
<evidence type="ECO:0000313" key="1">
    <source>
        <dbReference type="EMBL" id="MPN10031.1"/>
    </source>
</evidence>
<reference evidence="1" key="1">
    <citation type="submission" date="2019-08" db="EMBL/GenBank/DDBJ databases">
        <authorList>
            <person name="Kucharzyk K."/>
            <person name="Murdoch R.W."/>
            <person name="Higgins S."/>
            <person name="Loffler F."/>
        </authorList>
    </citation>
    <scope>NUCLEOTIDE SEQUENCE</scope>
</reference>
<dbReference type="EMBL" id="VSSQ01056175">
    <property type="protein sequence ID" value="MPN10031.1"/>
    <property type="molecule type" value="Genomic_DNA"/>
</dbReference>
<proteinExistence type="predicted"/>
<organism evidence="1">
    <name type="scientific">bioreactor metagenome</name>
    <dbReference type="NCBI Taxonomy" id="1076179"/>
    <lineage>
        <taxon>unclassified sequences</taxon>
        <taxon>metagenomes</taxon>
        <taxon>ecological metagenomes</taxon>
    </lineage>
</organism>